<evidence type="ECO:0000313" key="8">
    <source>
        <dbReference type="EMBL" id="RUT77694.1"/>
    </source>
</evidence>
<dbReference type="EC" id="1.8.4.12" evidence="2"/>
<dbReference type="EMBL" id="RJJX01000017">
    <property type="protein sequence ID" value="RUT77694.1"/>
    <property type="molecule type" value="Genomic_DNA"/>
</dbReference>
<dbReference type="Pfam" id="PF01641">
    <property type="entry name" value="SelR"/>
    <property type="match status" value="1"/>
</dbReference>
<name>A0A434ATD6_9BACT</name>
<dbReference type="InterPro" id="IPR028427">
    <property type="entry name" value="Met_Sox_Rdtase_MsrB"/>
</dbReference>
<dbReference type="InterPro" id="IPR011057">
    <property type="entry name" value="Mss4-like_sf"/>
</dbReference>
<comment type="catalytic activity">
    <reaction evidence="6">
        <text>L-methionyl-[protein] + [thioredoxin]-disulfide + H2O = L-methionyl-(R)-S-oxide-[protein] + [thioredoxin]-dithiol</text>
        <dbReference type="Rhea" id="RHEA:24164"/>
        <dbReference type="Rhea" id="RHEA-COMP:10698"/>
        <dbReference type="Rhea" id="RHEA-COMP:10700"/>
        <dbReference type="Rhea" id="RHEA-COMP:12313"/>
        <dbReference type="Rhea" id="RHEA-COMP:12314"/>
        <dbReference type="ChEBI" id="CHEBI:15377"/>
        <dbReference type="ChEBI" id="CHEBI:16044"/>
        <dbReference type="ChEBI" id="CHEBI:29950"/>
        <dbReference type="ChEBI" id="CHEBI:45764"/>
        <dbReference type="ChEBI" id="CHEBI:50058"/>
        <dbReference type="EC" id="1.8.4.12"/>
    </reaction>
</comment>
<dbReference type="PANTHER" id="PTHR46081:SF8">
    <property type="entry name" value="PEPTIDE METHIONINE SULFOXIDE REDUCTASE 2"/>
    <property type="match status" value="1"/>
</dbReference>
<feature type="domain" description="MsrB" evidence="7">
    <location>
        <begin position="25"/>
        <end position="145"/>
    </location>
</feature>
<dbReference type="InterPro" id="IPR002579">
    <property type="entry name" value="Met_Sox_Rdtase_MsrB_dom"/>
</dbReference>
<dbReference type="Gene3D" id="2.170.150.20">
    <property type="entry name" value="Peptide methionine sulfoxide reductase"/>
    <property type="match status" value="1"/>
</dbReference>
<evidence type="ECO:0000256" key="5">
    <source>
        <dbReference type="ARBA" id="ARBA00023002"/>
    </source>
</evidence>
<evidence type="ECO:0000256" key="1">
    <source>
        <dbReference type="ARBA" id="ARBA00001947"/>
    </source>
</evidence>
<evidence type="ECO:0000256" key="3">
    <source>
        <dbReference type="ARBA" id="ARBA00022723"/>
    </source>
</evidence>
<dbReference type="OrthoDB" id="4174719at2"/>
<dbReference type="GO" id="GO:0033743">
    <property type="term" value="F:peptide-methionine (R)-S-oxide reductase activity"/>
    <property type="evidence" value="ECO:0007669"/>
    <property type="project" value="UniProtKB-EC"/>
</dbReference>
<dbReference type="AlphaFoldDB" id="A0A434ATD6"/>
<dbReference type="GO" id="GO:0006979">
    <property type="term" value="P:response to oxidative stress"/>
    <property type="evidence" value="ECO:0007669"/>
    <property type="project" value="InterPro"/>
</dbReference>
<dbReference type="NCBIfam" id="TIGR00357">
    <property type="entry name" value="peptide-methionine (R)-S-oxide reductase MsrB"/>
    <property type="match status" value="1"/>
</dbReference>
<gene>
    <name evidence="8" type="ORF">DLK05_12050</name>
</gene>
<protein>
    <recommendedName>
        <fullName evidence="2">peptide-methionine (R)-S-oxide reductase</fullName>
        <ecNumber evidence="2">1.8.4.12</ecNumber>
    </recommendedName>
</protein>
<keyword evidence="4" id="KW-0862">Zinc</keyword>
<proteinExistence type="predicted"/>
<dbReference type="NCBIfam" id="NF004036">
    <property type="entry name" value="PRK05508.1"/>
    <property type="match status" value="1"/>
</dbReference>
<evidence type="ECO:0000259" key="7">
    <source>
        <dbReference type="PROSITE" id="PS51790"/>
    </source>
</evidence>
<evidence type="ECO:0000256" key="6">
    <source>
        <dbReference type="ARBA" id="ARBA00048488"/>
    </source>
</evidence>
<keyword evidence="3" id="KW-0479">Metal-binding</keyword>
<sequence length="149" mass="16758">MKKIGTLIILINLIGFNLIAQQTMSKGNYNKLTEAEKRVILYKGTEYPGTGKYLNNTNIGIYTCKQCNAPLYRSTDKFDSHCGWPSFDDEIEGAVKRIPDIDGRRVEIVCGNCNGHLGHVFVGERFTDKNTRHCVNSISLNFIPGKNEK</sequence>
<keyword evidence="9" id="KW-1185">Reference proteome</keyword>
<comment type="cofactor">
    <cofactor evidence="1">
        <name>Zn(2+)</name>
        <dbReference type="ChEBI" id="CHEBI:29105"/>
    </cofactor>
</comment>
<dbReference type="PROSITE" id="PS51790">
    <property type="entry name" value="MSRB"/>
    <property type="match status" value="1"/>
</dbReference>
<evidence type="ECO:0000256" key="2">
    <source>
        <dbReference type="ARBA" id="ARBA00012499"/>
    </source>
</evidence>
<dbReference type="GO" id="GO:0030091">
    <property type="term" value="P:protein repair"/>
    <property type="evidence" value="ECO:0007669"/>
    <property type="project" value="InterPro"/>
</dbReference>
<accession>A0A434ATD6</accession>
<evidence type="ECO:0000256" key="4">
    <source>
        <dbReference type="ARBA" id="ARBA00022833"/>
    </source>
</evidence>
<organism evidence="8 9">
    <name type="scientific">Ancylomarina longa</name>
    <dbReference type="NCBI Taxonomy" id="2487017"/>
    <lineage>
        <taxon>Bacteria</taxon>
        <taxon>Pseudomonadati</taxon>
        <taxon>Bacteroidota</taxon>
        <taxon>Bacteroidia</taxon>
        <taxon>Marinilabiliales</taxon>
        <taxon>Marinifilaceae</taxon>
        <taxon>Ancylomarina</taxon>
    </lineage>
</organism>
<dbReference type="GO" id="GO:0046872">
    <property type="term" value="F:metal ion binding"/>
    <property type="evidence" value="ECO:0007669"/>
    <property type="project" value="UniProtKB-KW"/>
</dbReference>
<dbReference type="SUPFAM" id="SSF51316">
    <property type="entry name" value="Mss4-like"/>
    <property type="match status" value="1"/>
</dbReference>
<dbReference type="RefSeq" id="WP_127344222.1">
    <property type="nucleotide sequence ID" value="NZ_RJJX01000017.1"/>
</dbReference>
<evidence type="ECO:0000313" key="9">
    <source>
        <dbReference type="Proteomes" id="UP000282985"/>
    </source>
</evidence>
<reference evidence="8 9" key="1">
    <citation type="submission" date="2018-11" db="EMBL/GenBank/DDBJ databases">
        <title>Parancylomarina longa gen. nov., sp. nov., isolated from sediments of southern Okinawa.</title>
        <authorList>
            <person name="Fu T."/>
        </authorList>
    </citation>
    <scope>NUCLEOTIDE SEQUENCE [LARGE SCALE GENOMIC DNA]</scope>
    <source>
        <strain evidence="8 9">T3-2 S1-C</strain>
    </source>
</reference>
<dbReference type="PANTHER" id="PTHR46081">
    <property type="entry name" value="PEPTIDE METHIONINE SULFOXIDE REDUCTASE 2"/>
    <property type="match status" value="1"/>
</dbReference>
<comment type="caution">
    <text evidence="8">The sequence shown here is derived from an EMBL/GenBank/DDBJ whole genome shotgun (WGS) entry which is preliminary data.</text>
</comment>
<keyword evidence="5 8" id="KW-0560">Oxidoreductase</keyword>
<dbReference type="Proteomes" id="UP000282985">
    <property type="component" value="Unassembled WGS sequence"/>
</dbReference>